<organism evidence="2 3">
    <name type="scientific">Clathrospora elynae</name>
    <dbReference type="NCBI Taxonomy" id="706981"/>
    <lineage>
        <taxon>Eukaryota</taxon>
        <taxon>Fungi</taxon>
        <taxon>Dikarya</taxon>
        <taxon>Ascomycota</taxon>
        <taxon>Pezizomycotina</taxon>
        <taxon>Dothideomycetes</taxon>
        <taxon>Pleosporomycetidae</taxon>
        <taxon>Pleosporales</taxon>
        <taxon>Diademaceae</taxon>
        <taxon>Clathrospora</taxon>
    </lineage>
</organism>
<gene>
    <name evidence="2" type="ORF">EJ02DRAFT_450145</name>
</gene>
<dbReference type="Proteomes" id="UP000800038">
    <property type="component" value="Unassembled WGS sequence"/>
</dbReference>
<evidence type="ECO:0000313" key="2">
    <source>
        <dbReference type="EMBL" id="KAF1946789.1"/>
    </source>
</evidence>
<sequence>MEATLANAGLMLESSHREGFPSGTTSKERRRKKDDERKTKKDEERRKKKKKAELESAWSSI</sequence>
<accession>A0A6A5T4Z4</accession>
<keyword evidence="3" id="KW-1185">Reference proteome</keyword>
<feature type="compositionally biased region" description="Basic and acidic residues" evidence="1">
    <location>
        <begin position="33"/>
        <end position="45"/>
    </location>
</feature>
<dbReference type="AlphaFoldDB" id="A0A6A5T4Z4"/>
<dbReference type="EMBL" id="ML976001">
    <property type="protein sequence ID" value="KAF1946789.1"/>
    <property type="molecule type" value="Genomic_DNA"/>
</dbReference>
<proteinExistence type="predicted"/>
<evidence type="ECO:0000256" key="1">
    <source>
        <dbReference type="SAM" id="MobiDB-lite"/>
    </source>
</evidence>
<name>A0A6A5T4Z4_9PLEO</name>
<reference evidence="2" key="1">
    <citation type="journal article" date="2020" name="Stud. Mycol.">
        <title>101 Dothideomycetes genomes: a test case for predicting lifestyles and emergence of pathogens.</title>
        <authorList>
            <person name="Haridas S."/>
            <person name="Albert R."/>
            <person name="Binder M."/>
            <person name="Bloem J."/>
            <person name="Labutti K."/>
            <person name="Salamov A."/>
            <person name="Andreopoulos B."/>
            <person name="Baker S."/>
            <person name="Barry K."/>
            <person name="Bills G."/>
            <person name="Bluhm B."/>
            <person name="Cannon C."/>
            <person name="Castanera R."/>
            <person name="Culley D."/>
            <person name="Daum C."/>
            <person name="Ezra D."/>
            <person name="Gonzalez J."/>
            <person name="Henrissat B."/>
            <person name="Kuo A."/>
            <person name="Liang C."/>
            <person name="Lipzen A."/>
            <person name="Lutzoni F."/>
            <person name="Magnuson J."/>
            <person name="Mondo S."/>
            <person name="Nolan M."/>
            <person name="Ohm R."/>
            <person name="Pangilinan J."/>
            <person name="Park H.-J."/>
            <person name="Ramirez L."/>
            <person name="Alfaro M."/>
            <person name="Sun H."/>
            <person name="Tritt A."/>
            <person name="Yoshinaga Y."/>
            <person name="Zwiers L.-H."/>
            <person name="Turgeon B."/>
            <person name="Goodwin S."/>
            <person name="Spatafora J."/>
            <person name="Crous P."/>
            <person name="Grigoriev I."/>
        </authorList>
    </citation>
    <scope>NUCLEOTIDE SEQUENCE</scope>
    <source>
        <strain evidence="2">CBS 161.51</strain>
    </source>
</reference>
<feature type="region of interest" description="Disordered" evidence="1">
    <location>
        <begin position="1"/>
        <end position="61"/>
    </location>
</feature>
<protein>
    <submittedName>
        <fullName evidence="2">Uncharacterized protein</fullName>
    </submittedName>
</protein>
<evidence type="ECO:0000313" key="3">
    <source>
        <dbReference type="Proteomes" id="UP000800038"/>
    </source>
</evidence>